<keyword evidence="2" id="KW-1185">Reference proteome</keyword>
<comment type="caution">
    <text evidence="1">The sequence shown here is derived from an EMBL/GenBank/DDBJ whole genome shotgun (WGS) entry which is preliminary data.</text>
</comment>
<proteinExistence type="predicted"/>
<evidence type="ECO:0000313" key="2">
    <source>
        <dbReference type="Proteomes" id="UP000601597"/>
    </source>
</evidence>
<dbReference type="Proteomes" id="UP000601597">
    <property type="component" value="Unassembled WGS sequence"/>
</dbReference>
<protein>
    <submittedName>
        <fullName evidence="1">Uncharacterized protein</fullName>
    </submittedName>
</protein>
<name>A0ABQ3ARM1_9GAMM</name>
<evidence type="ECO:0000313" key="1">
    <source>
        <dbReference type="EMBL" id="GGY63553.1"/>
    </source>
</evidence>
<accession>A0ABQ3ARM1</accession>
<gene>
    <name evidence="1" type="ORF">GCM10007071_07680</name>
</gene>
<dbReference type="EMBL" id="BMXV01000002">
    <property type="protein sequence ID" value="GGY63553.1"/>
    <property type="molecule type" value="Genomic_DNA"/>
</dbReference>
<organism evidence="1 2">
    <name type="scientific">Marinobacter zhanjiangensis</name>
    <dbReference type="NCBI Taxonomy" id="578215"/>
    <lineage>
        <taxon>Bacteria</taxon>
        <taxon>Pseudomonadati</taxon>
        <taxon>Pseudomonadota</taxon>
        <taxon>Gammaproteobacteria</taxon>
        <taxon>Pseudomonadales</taxon>
        <taxon>Marinobacteraceae</taxon>
        <taxon>Marinobacter</taxon>
    </lineage>
</organism>
<reference evidence="2" key="1">
    <citation type="journal article" date="2019" name="Int. J. Syst. Evol. Microbiol.">
        <title>The Global Catalogue of Microorganisms (GCM) 10K type strain sequencing project: providing services to taxonomists for standard genome sequencing and annotation.</title>
        <authorList>
            <consortium name="The Broad Institute Genomics Platform"/>
            <consortium name="The Broad Institute Genome Sequencing Center for Infectious Disease"/>
            <person name="Wu L."/>
            <person name="Ma J."/>
        </authorList>
    </citation>
    <scope>NUCLEOTIDE SEQUENCE [LARGE SCALE GENOMIC DNA]</scope>
    <source>
        <strain evidence="2">KCTC 22280</strain>
    </source>
</reference>
<sequence length="70" mass="7778">MQTRVNPLRHKIDSLRLNVLNTAQTNHAVREAVNGTDIPGDSQNAALTKRFHLHVDDRYCAGVEQGRVTG</sequence>